<proteinExistence type="predicted"/>
<name>A0A937D231_9HYPH</name>
<dbReference type="RefSeq" id="WP_202065181.1">
    <property type="nucleotide sequence ID" value="NZ_JAEQMY010000103.1"/>
</dbReference>
<feature type="compositionally biased region" description="Basic and acidic residues" evidence="1">
    <location>
        <begin position="94"/>
        <end position="112"/>
    </location>
</feature>
<dbReference type="AlphaFoldDB" id="A0A937D231"/>
<protein>
    <submittedName>
        <fullName evidence="2">Uncharacterized protein</fullName>
    </submittedName>
</protein>
<accession>A0A937D231</accession>
<feature type="region of interest" description="Disordered" evidence="1">
    <location>
        <begin position="49"/>
        <end position="112"/>
    </location>
</feature>
<organism evidence="2 3">
    <name type="scientific">Microvirga aerilata</name>
    <dbReference type="NCBI Taxonomy" id="670292"/>
    <lineage>
        <taxon>Bacteria</taxon>
        <taxon>Pseudomonadati</taxon>
        <taxon>Pseudomonadota</taxon>
        <taxon>Alphaproteobacteria</taxon>
        <taxon>Hyphomicrobiales</taxon>
        <taxon>Methylobacteriaceae</taxon>
        <taxon>Microvirga</taxon>
    </lineage>
</organism>
<evidence type="ECO:0000313" key="2">
    <source>
        <dbReference type="EMBL" id="MBL0407701.1"/>
    </source>
</evidence>
<dbReference type="EMBL" id="JAEQMY010000103">
    <property type="protein sequence ID" value="MBL0407701.1"/>
    <property type="molecule type" value="Genomic_DNA"/>
</dbReference>
<sequence length="112" mass="12891">MMEVTHEVILDREHRIRPSFQDYVCYECQNDFPGRIEVISTAAEAVEREHTPDPILGEPPEVPEQPPLDLEDHMETEVEPASEAEADDQPSQVEVERQEPRRRGGLIERLFG</sequence>
<evidence type="ECO:0000256" key="1">
    <source>
        <dbReference type="SAM" id="MobiDB-lite"/>
    </source>
</evidence>
<evidence type="ECO:0000313" key="3">
    <source>
        <dbReference type="Proteomes" id="UP000605848"/>
    </source>
</evidence>
<reference evidence="2" key="1">
    <citation type="submission" date="2021-01" db="EMBL/GenBank/DDBJ databases">
        <title>Microvirga sp.</title>
        <authorList>
            <person name="Kim M.K."/>
        </authorList>
    </citation>
    <scope>NUCLEOTIDE SEQUENCE</scope>
    <source>
        <strain evidence="2">5420S-16</strain>
    </source>
</reference>
<dbReference type="Proteomes" id="UP000605848">
    <property type="component" value="Unassembled WGS sequence"/>
</dbReference>
<keyword evidence="3" id="KW-1185">Reference proteome</keyword>
<feature type="compositionally biased region" description="Acidic residues" evidence="1">
    <location>
        <begin position="77"/>
        <end position="88"/>
    </location>
</feature>
<comment type="caution">
    <text evidence="2">The sequence shown here is derived from an EMBL/GenBank/DDBJ whole genome shotgun (WGS) entry which is preliminary data.</text>
</comment>
<gene>
    <name evidence="2" type="ORF">JKG68_27710</name>
</gene>